<dbReference type="STRING" id="1324957.K933_14688"/>
<organism evidence="2 3">
    <name type="scientific">Candidatus Halobonum tyrrellensis G22</name>
    <dbReference type="NCBI Taxonomy" id="1324957"/>
    <lineage>
        <taxon>Archaea</taxon>
        <taxon>Methanobacteriati</taxon>
        <taxon>Methanobacteriota</taxon>
        <taxon>Stenosarchaea group</taxon>
        <taxon>Halobacteria</taxon>
        <taxon>Halobacteriales</taxon>
        <taxon>Haloferacaceae</taxon>
        <taxon>Candidatus Halobonum</taxon>
    </lineage>
</organism>
<name>V4IW11_9EURY</name>
<comment type="caution">
    <text evidence="2">The sequence shown here is derived from an EMBL/GenBank/DDBJ whole genome shotgun (WGS) entry which is preliminary data.</text>
</comment>
<keyword evidence="1" id="KW-1133">Transmembrane helix</keyword>
<dbReference type="Proteomes" id="UP000017840">
    <property type="component" value="Unassembled WGS sequence"/>
</dbReference>
<keyword evidence="3" id="KW-1185">Reference proteome</keyword>
<protein>
    <submittedName>
        <fullName evidence="2">Uncharacterized protein</fullName>
    </submittedName>
</protein>
<feature type="transmembrane region" description="Helical" evidence="1">
    <location>
        <begin position="64"/>
        <end position="83"/>
    </location>
</feature>
<gene>
    <name evidence="2" type="ORF">K933_14688</name>
</gene>
<sequence>MPRTALLASTLFAAAVTCCGFAAARAGVPSPLPAGFLWAGALVPAVHAARVVARDGGGAPGRWLVPALGPPLGMAVWAAYALASTPGTGTDSPTWLLVAAYGLGAVTVAGVGAAVGALLRRVDAGRLRGDA</sequence>
<feature type="transmembrane region" description="Helical" evidence="1">
    <location>
        <begin position="95"/>
        <end position="119"/>
    </location>
</feature>
<evidence type="ECO:0000313" key="2">
    <source>
        <dbReference type="EMBL" id="ESP87342.1"/>
    </source>
</evidence>
<dbReference type="AlphaFoldDB" id="V4IW11"/>
<proteinExistence type="predicted"/>
<evidence type="ECO:0000313" key="3">
    <source>
        <dbReference type="Proteomes" id="UP000017840"/>
    </source>
</evidence>
<reference evidence="2 3" key="1">
    <citation type="journal article" date="2013" name="Genome Announc.">
        <title>Draft Genome Sequence of 'Candidatus Halobonum tyrrellensis' Strain G22, Isolated from the Hypersaline Waters of Lake Tyrrell, Australia.</title>
        <authorList>
            <person name="Ugalde J.A."/>
            <person name="Narasingarao P."/>
            <person name="Kuo S."/>
            <person name="Podell S."/>
            <person name="Allen E.E."/>
        </authorList>
    </citation>
    <scope>NUCLEOTIDE SEQUENCE [LARGE SCALE GENOMIC DNA]</scope>
    <source>
        <strain evidence="2 3">G22</strain>
    </source>
</reference>
<accession>V4IW11</accession>
<feature type="transmembrane region" description="Helical" evidence="1">
    <location>
        <begin position="34"/>
        <end position="52"/>
    </location>
</feature>
<keyword evidence="1" id="KW-0472">Membrane</keyword>
<dbReference type="EMBL" id="ASGZ01000060">
    <property type="protein sequence ID" value="ESP87342.1"/>
    <property type="molecule type" value="Genomic_DNA"/>
</dbReference>
<keyword evidence="1" id="KW-0812">Transmembrane</keyword>
<dbReference type="RefSeq" id="WP_023395511.1">
    <property type="nucleotide sequence ID" value="NZ_ASGZ01000060.1"/>
</dbReference>
<evidence type="ECO:0000256" key="1">
    <source>
        <dbReference type="SAM" id="Phobius"/>
    </source>
</evidence>